<keyword evidence="1" id="KW-0472">Membrane</keyword>
<protein>
    <submittedName>
        <fullName evidence="2">PepSY domain-containing protein</fullName>
    </submittedName>
</protein>
<organism evidence="2 3">
    <name type="scientific">Paralimibaculum aggregatum</name>
    <dbReference type="NCBI Taxonomy" id="3036245"/>
    <lineage>
        <taxon>Bacteria</taxon>
        <taxon>Pseudomonadati</taxon>
        <taxon>Pseudomonadota</taxon>
        <taxon>Alphaproteobacteria</taxon>
        <taxon>Rhodobacterales</taxon>
        <taxon>Paracoccaceae</taxon>
        <taxon>Paralimibaculum</taxon>
    </lineage>
</organism>
<keyword evidence="1" id="KW-1133">Transmembrane helix</keyword>
<evidence type="ECO:0000313" key="3">
    <source>
        <dbReference type="Proteomes" id="UP001239909"/>
    </source>
</evidence>
<keyword evidence="3" id="KW-1185">Reference proteome</keyword>
<gene>
    <name evidence="2" type="ORF">LNKW23_02000</name>
</gene>
<sequence length="399" mass="41677">MVLIALTGALHLIRDEISDAFHGDLRTVAVEAVARPASSPQVAAALAAHPGTLRAWQPPAAPDRSAQVQVTRETGERDVVQVNPHTGAVLGSDWDAGFSGSPLMRAVRKLHSLDHVGCWGNRIIEAVAGWAVLLTASGIHLWWPRGRAVGVFRLCRRTGRGVWRDLRAVTGINTAGVLLLLIVKGLGMPEGCRENDPVSTVPTGEALGRAPRILEHWPMPVSQAAEGVPAGLDAVAARVEALGIHSGHALAVPLGPEGVYTASVHPDDITHERVIHLDRYAGPVLFDMSLADLGALGRAAEWGISVHMGQEFGPANQLVLLAACLAFAAMAVPAAAMWWKRRPKGGPGAPPLPANGAAPRVVLGIALAAGVGFPLIGLSLMVVLAAELAVGAMARRRAA</sequence>
<evidence type="ECO:0000313" key="2">
    <source>
        <dbReference type="EMBL" id="GMG80988.1"/>
    </source>
</evidence>
<evidence type="ECO:0000256" key="1">
    <source>
        <dbReference type="SAM" id="Phobius"/>
    </source>
</evidence>
<dbReference type="Proteomes" id="UP001239909">
    <property type="component" value="Unassembled WGS sequence"/>
</dbReference>
<name>A0ABQ6LC82_9RHOB</name>
<dbReference type="PANTHER" id="PTHR34219:SF1">
    <property type="entry name" value="PEPSY DOMAIN-CONTAINING PROTEIN"/>
    <property type="match status" value="1"/>
</dbReference>
<keyword evidence="1" id="KW-0812">Transmembrane</keyword>
<feature type="transmembrane region" description="Helical" evidence="1">
    <location>
        <begin position="318"/>
        <end position="339"/>
    </location>
</feature>
<proteinExistence type="predicted"/>
<accession>A0ABQ6LC82</accession>
<dbReference type="EMBL" id="BSYI01000001">
    <property type="protein sequence ID" value="GMG80988.1"/>
    <property type="molecule type" value="Genomic_DNA"/>
</dbReference>
<dbReference type="Pfam" id="PF03929">
    <property type="entry name" value="PepSY_TM"/>
    <property type="match status" value="1"/>
</dbReference>
<dbReference type="PANTHER" id="PTHR34219">
    <property type="entry name" value="IRON-REGULATED INNER MEMBRANE PROTEIN-RELATED"/>
    <property type="match status" value="1"/>
</dbReference>
<comment type="caution">
    <text evidence="2">The sequence shown here is derived from an EMBL/GenBank/DDBJ whole genome shotgun (WGS) entry which is preliminary data.</text>
</comment>
<dbReference type="InterPro" id="IPR005625">
    <property type="entry name" value="PepSY-ass_TM"/>
</dbReference>
<reference evidence="2 3" key="1">
    <citation type="submission" date="2023-04" db="EMBL/GenBank/DDBJ databases">
        <title>Marinoamorphus aggregata gen. nov., sp. Nov., isolate from tissue of brittle star Ophioplocus japonicus.</title>
        <authorList>
            <person name="Kawano K."/>
            <person name="Sawayama S."/>
            <person name="Nakagawa S."/>
        </authorList>
    </citation>
    <scope>NUCLEOTIDE SEQUENCE [LARGE SCALE GENOMIC DNA]</scope>
    <source>
        <strain evidence="2 3">NKW23</strain>
    </source>
</reference>
<feature type="transmembrane region" description="Helical" evidence="1">
    <location>
        <begin position="361"/>
        <end position="390"/>
    </location>
</feature>